<dbReference type="InterPro" id="IPR052952">
    <property type="entry name" value="MFS-Transporter"/>
</dbReference>
<feature type="domain" description="Major facilitator superfamily (MFS) profile" evidence="7">
    <location>
        <begin position="35"/>
        <end position="440"/>
    </location>
</feature>
<dbReference type="Gene3D" id="1.20.1250.20">
    <property type="entry name" value="MFS general substrate transporter like domains"/>
    <property type="match status" value="2"/>
</dbReference>
<accession>A0ABP9DAW9</accession>
<protein>
    <submittedName>
        <fullName evidence="8">MFS transporter</fullName>
    </submittedName>
</protein>
<gene>
    <name evidence="8" type="ORF">GCM10023235_11340</name>
</gene>
<dbReference type="InterPro" id="IPR020846">
    <property type="entry name" value="MFS_dom"/>
</dbReference>
<dbReference type="CDD" id="cd17475">
    <property type="entry name" value="MFS_MT3072_like"/>
    <property type="match status" value="1"/>
</dbReference>
<feature type="transmembrane region" description="Helical" evidence="6">
    <location>
        <begin position="74"/>
        <end position="96"/>
    </location>
</feature>
<dbReference type="InterPro" id="IPR036259">
    <property type="entry name" value="MFS_trans_sf"/>
</dbReference>
<dbReference type="Pfam" id="PF07690">
    <property type="entry name" value="MFS_1"/>
    <property type="match status" value="1"/>
</dbReference>
<evidence type="ECO:0000256" key="6">
    <source>
        <dbReference type="SAM" id="Phobius"/>
    </source>
</evidence>
<keyword evidence="2 6" id="KW-0812">Transmembrane</keyword>
<dbReference type="SUPFAM" id="SSF103473">
    <property type="entry name" value="MFS general substrate transporter"/>
    <property type="match status" value="1"/>
</dbReference>
<evidence type="ECO:0000256" key="1">
    <source>
        <dbReference type="ARBA" id="ARBA00004651"/>
    </source>
</evidence>
<dbReference type="EMBL" id="BAABIS010000001">
    <property type="protein sequence ID" value="GAA4837971.1"/>
    <property type="molecule type" value="Genomic_DNA"/>
</dbReference>
<evidence type="ECO:0000259" key="7">
    <source>
        <dbReference type="PROSITE" id="PS50850"/>
    </source>
</evidence>
<keyword evidence="3 6" id="KW-1133">Transmembrane helix</keyword>
<dbReference type="InterPro" id="IPR011701">
    <property type="entry name" value="MFS"/>
</dbReference>
<feature type="transmembrane region" description="Helical" evidence="6">
    <location>
        <begin position="192"/>
        <end position="212"/>
    </location>
</feature>
<dbReference type="PANTHER" id="PTHR23527">
    <property type="entry name" value="BLL3282 PROTEIN"/>
    <property type="match status" value="1"/>
</dbReference>
<feature type="transmembrane region" description="Helical" evidence="6">
    <location>
        <begin position="326"/>
        <end position="344"/>
    </location>
</feature>
<feature type="transmembrane region" description="Helical" evidence="6">
    <location>
        <begin position="294"/>
        <end position="314"/>
    </location>
</feature>
<dbReference type="Proteomes" id="UP001501752">
    <property type="component" value="Unassembled WGS sequence"/>
</dbReference>
<feature type="transmembrane region" description="Helical" evidence="6">
    <location>
        <begin position="350"/>
        <end position="371"/>
    </location>
</feature>
<dbReference type="RefSeq" id="WP_345695647.1">
    <property type="nucleotide sequence ID" value="NZ_BAABIS010000001.1"/>
</dbReference>
<keyword evidence="9" id="KW-1185">Reference proteome</keyword>
<evidence type="ECO:0000313" key="8">
    <source>
        <dbReference type="EMBL" id="GAA4837971.1"/>
    </source>
</evidence>
<feature type="transmembrane region" description="Helical" evidence="6">
    <location>
        <begin position="416"/>
        <end position="434"/>
    </location>
</feature>
<feature type="transmembrane region" description="Helical" evidence="6">
    <location>
        <begin position="260"/>
        <end position="282"/>
    </location>
</feature>
<name>A0ABP9DAW9_9ACTN</name>
<comment type="caution">
    <text evidence="8">The sequence shown here is derived from an EMBL/GenBank/DDBJ whole genome shotgun (WGS) entry which is preliminary data.</text>
</comment>
<feature type="region of interest" description="Disordered" evidence="5">
    <location>
        <begin position="1"/>
        <end position="24"/>
    </location>
</feature>
<keyword evidence="4 6" id="KW-0472">Membrane</keyword>
<evidence type="ECO:0000313" key="9">
    <source>
        <dbReference type="Proteomes" id="UP001501752"/>
    </source>
</evidence>
<dbReference type="PANTHER" id="PTHR23527:SF1">
    <property type="entry name" value="BLL3282 PROTEIN"/>
    <property type="match status" value="1"/>
</dbReference>
<feature type="transmembrane region" description="Helical" evidence="6">
    <location>
        <begin position="383"/>
        <end position="404"/>
    </location>
</feature>
<organism evidence="8 9">
    <name type="scientific">Kitasatospora terrestris</name>
    <dbReference type="NCBI Taxonomy" id="258051"/>
    <lineage>
        <taxon>Bacteria</taxon>
        <taxon>Bacillati</taxon>
        <taxon>Actinomycetota</taxon>
        <taxon>Actinomycetes</taxon>
        <taxon>Kitasatosporales</taxon>
        <taxon>Streptomycetaceae</taxon>
        <taxon>Kitasatospora</taxon>
    </lineage>
</organism>
<comment type="subcellular location">
    <subcellularLocation>
        <location evidence="1">Cell membrane</location>
        <topology evidence="1">Multi-pass membrane protein</topology>
    </subcellularLocation>
</comment>
<proteinExistence type="predicted"/>
<evidence type="ECO:0000256" key="3">
    <source>
        <dbReference type="ARBA" id="ARBA00022989"/>
    </source>
</evidence>
<evidence type="ECO:0000256" key="2">
    <source>
        <dbReference type="ARBA" id="ARBA00022692"/>
    </source>
</evidence>
<sequence length="450" mass="46370">MRHPTDTRASAPSGRPVHSPAVPRTDRQPVVSRYRWVVLGIATFTQMASCFFVQGIGAMAVILQRSLDLSTTELGLLLSASQLVPLVGLLAAGELLDRYDERWVVGIGAAVVAAGLLLGSLAQGYASLLVVLLVVGAGYSTAQPGGSKSVAAWFDPGRRGLAMGVRQAGLPLGGAIAAATLPAVAATYGWRAALVTGGLVALLGAALFTTLYRRPPLTSIARPLPGTVPDETPSDLAAGSPSPSLRARLRILREPSMVRILLSGTSMVAVHSGIGVLGALYLHDVTRLGPAPTAAVLVATQVAGAVGRIGLAAWSDRSRAGRYRPVLVSMAAAVAGLAALMTPAGQYPPLAAFLFVSLGFFGIGWYGPWVAHLAESAPPGRTGFALGLVMAVNQLAVILVPPALGLLRDTTHSFTPAWAALSCATAATIALTTCGRRRTNGAPRAVRDVR</sequence>
<feature type="transmembrane region" description="Helical" evidence="6">
    <location>
        <begin position="103"/>
        <end position="119"/>
    </location>
</feature>
<evidence type="ECO:0000256" key="4">
    <source>
        <dbReference type="ARBA" id="ARBA00023136"/>
    </source>
</evidence>
<dbReference type="PROSITE" id="PS50850">
    <property type="entry name" value="MFS"/>
    <property type="match status" value="1"/>
</dbReference>
<reference evidence="9" key="1">
    <citation type="journal article" date="2019" name="Int. J. Syst. Evol. Microbiol.">
        <title>The Global Catalogue of Microorganisms (GCM) 10K type strain sequencing project: providing services to taxonomists for standard genome sequencing and annotation.</title>
        <authorList>
            <consortium name="The Broad Institute Genomics Platform"/>
            <consortium name="The Broad Institute Genome Sequencing Center for Infectious Disease"/>
            <person name="Wu L."/>
            <person name="Ma J."/>
        </authorList>
    </citation>
    <scope>NUCLEOTIDE SEQUENCE [LARGE SCALE GENOMIC DNA]</scope>
    <source>
        <strain evidence="9">JCM 13006</strain>
    </source>
</reference>
<evidence type="ECO:0000256" key="5">
    <source>
        <dbReference type="SAM" id="MobiDB-lite"/>
    </source>
</evidence>
<feature type="transmembrane region" description="Helical" evidence="6">
    <location>
        <begin position="36"/>
        <end position="62"/>
    </location>
</feature>
<feature type="region of interest" description="Disordered" evidence="5">
    <location>
        <begin position="223"/>
        <end position="242"/>
    </location>
</feature>